<dbReference type="Proteomes" id="UP001549031">
    <property type="component" value="Unassembled WGS sequence"/>
</dbReference>
<protein>
    <submittedName>
        <fullName evidence="1">Uncharacterized protein</fullName>
    </submittedName>
</protein>
<name>A0ABV2H3A2_9HYPH</name>
<keyword evidence="2" id="KW-1185">Reference proteome</keyword>
<organism evidence="1 2">
    <name type="scientific">Pseudorhizobium tarimense</name>
    <dbReference type="NCBI Taxonomy" id="1079109"/>
    <lineage>
        <taxon>Bacteria</taxon>
        <taxon>Pseudomonadati</taxon>
        <taxon>Pseudomonadota</taxon>
        <taxon>Alphaproteobacteria</taxon>
        <taxon>Hyphomicrobiales</taxon>
        <taxon>Rhizobiaceae</taxon>
        <taxon>Rhizobium/Agrobacterium group</taxon>
        <taxon>Pseudorhizobium</taxon>
    </lineage>
</organism>
<gene>
    <name evidence="1" type="ORF">ABID21_001121</name>
</gene>
<sequence>MSTGAARDMSTALETAMDTVPDTEMGTDLDMGVAPDLDMVTADGSDAALTWYIRSFAGQKARPFSLNTDIRINTKTAE</sequence>
<evidence type="ECO:0000313" key="1">
    <source>
        <dbReference type="EMBL" id="MET3585020.1"/>
    </source>
</evidence>
<proteinExistence type="predicted"/>
<dbReference type="RefSeq" id="WP_247242741.1">
    <property type="nucleotide sequence ID" value="NZ_JALJRA010000003.1"/>
</dbReference>
<evidence type="ECO:0000313" key="2">
    <source>
        <dbReference type="Proteomes" id="UP001549031"/>
    </source>
</evidence>
<reference evidence="1 2" key="1">
    <citation type="submission" date="2024-06" db="EMBL/GenBank/DDBJ databases">
        <title>Genomic Encyclopedia of Type Strains, Phase IV (KMG-IV): sequencing the most valuable type-strain genomes for metagenomic binning, comparative biology and taxonomic classification.</title>
        <authorList>
            <person name="Goeker M."/>
        </authorList>
    </citation>
    <scope>NUCLEOTIDE SEQUENCE [LARGE SCALE GENOMIC DNA]</scope>
    <source>
        <strain evidence="1 2">DSM 105042</strain>
    </source>
</reference>
<comment type="caution">
    <text evidence="1">The sequence shown here is derived from an EMBL/GenBank/DDBJ whole genome shotgun (WGS) entry which is preliminary data.</text>
</comment>
<dbReference type="EMBL" id="JBEPLJ010000003">
    <property type="protein sequence ID" value="MET3585020.1"/>
    <property type="molecule type" value="Genomic_DNA"/>
</dbReference>
<accession>A0ABV2H3A2</accession>